<dbReference type="EC" id="3.5.2.7" evidence="2 8"/>
<keyword evidence="6" id="KW-0862">Zinc</keyword>
<dbReference type="InterPro" id="IPR011059">
    <property type="entry name" value="Metal-dep_hydrolase_composite"/>
</dbReference>
<dbReference type="GO" id="GO:0050480">
    <property type="term" value="F:imidazolonepropionase activity"/>
    <property type="evidence" value="ECO:0007669"/>
    <property type="project" value="UniProtKB-UniRule"/>
</dbReference>
<proteinExistence type="predicted"/>
<evidence type="ECO:0000313" key="11">
    <source>
        <dbReference type="Proteomes" id="UP000309215"/>
    </source>
</evidence>
<dbReference type="GO" id="GO:0005737">
    <property type="term" value="C:cytoplasm"/>
    <property type="evidence" value="ECO:0007669"/>
    <property type="project" value="UniProtKB-UniRule"/>
</dbReference>
<evidence type="ECO:0000259" key="9">
    <source>
        <dbReference type="Pfam" id="PF01979"/>
    </source>
</evidence>
<dbReference type="OrthoDB" id="9807210at2"/>
<keyword evidence="7" id="KW-0408">Iron</keyword>
<dbReference type="EMBL" id="SSMQ01000016">
    <property type="protein sequence ID" value="TKD07485.1"/>
    <property type="molecule type" value="Genomic_DNA"/>
</dbReference>
<evidence type="ECO:0000256" key="1">
    <source>
        <dbReference type="ARBA" id="ARBA00005023"/>
    </source>
</evidence>
<comment type="caution">
    <text evidence="10">The sequence shown here is derived from an EMBL/GenBank/DDBJ whole genome shotgun (WGS) entry which is preliminary data.</text>
</comment>
<evidence type="ECO:0000256" key="7">
    <source>
        <dbReference type="ARBA" id="ARBA00023004"/>
    </source>
</evidence>
<evidence type="ECO:0000256" key="6">
    <source>
        <dbReference type="ARBA" id="ARBA00022833"/>
    </source>
</evidence>
<dbReference type="SUPFAM" id="SSF51338">
    <property type="entry name" value="Composite domain of metallo-dependent hydrolases"/>
    <property type="match status" value="1"/>
</dbReference>
<name>A0A4V5PMV9_9BACT</name>
<keyword evidence="4 10" id="KW-0378">Hydrolase</keyword>
<organism evidence="10 11">
    <name type="scientific">Polyangium fumosum</name>
    <dbReference type="NCBI Taxonomy" id="889272"/>
    <lineage>
        <taxon>Bacteria</taxon>
        <taxon>Pseudomonadati</taxon>
        <taxon>Myxococcota</taxon>
        <taxon>Polyangia</taxon>
        <taxon>Polyangiales</taxon>
        <taxon>Polyangiaceae</taxon>
        <taxon>Polyangium</taxon>
    </lineage>
</organism>
<dbReference type="PANTHER" id="PTHR42752:SF1">
    <property type="entry name" value="IMIDAZOLONEPROPIONASE-RELATED"/>
    <property type="match status" value="1"/>
</dbReference>
<accession>A0A4V5PMV9</accession>
<evidence type="ECO:0000256" key="2">
    <source>
        <dbReference type="ARBA" id="ARBA00012864"/>
    </source>
</evidence>
<evidence type="ECO:0000313" key="10">
    <source>
        <dbReference type="EMBL" id="TKD07485.1"/>
    </source>
</evidence>
<dbReference type="GO" id="GO:0046872">
    <property type="term" value="F:metal ion binding"/>
    <property type="evidence" value="ECO:0007669"/>
    <property type="project" value="UniProtKB-KW"/>
</dbReference>
<dbReference type="InterPro" id="IPR032466">
    <property type="entry name" value="Metal_Hydrolase"/>
</dbReference>
<keyword evidence="5" id="KW-0369">Histidine metabolism</keyword>
<dbReference type="NCBIfam" id="TIGR01224">
    <property type="entry name" value="hutI"/>
    <property type="match status" value="1"/>
</dbReference>
<evidence type="ECO:0000256" key="8">
    <source>
        <dbReference type="NCBIfam" id="TIGR01224"/>
    </source>
</evidence>
<dbReference type="GO" id="GO:0019556">
    <property type="term" value="P:L-histidine catabolic process to glutamate and formamide"/>
    <property type="evidence" value="ECO:0007669"/>
    <property type="project" value="UniProtKB-UniRule"/>
</dbReference>
<comment type="pathway">
    <text evidence="1">Amino-acid degradation.</text>
</comment>
<reference evidence="10 11" key="1">
    <citation type="submission" date="2019-04" db="EMBL/GenBank/DDBJ databases">
        <authorList>
            <person name="Li Y."/>
            <person name="Wang J."/>
        </authorList>
    </citation>
    <scope>NUCLEOTIDE SEQUENCE [LARGE SCALE GENOMIC DNA]</scope>
    <source>
        <strain evidence="10 11">DSM 14668</strain>
    </source>
</reference>
<dbReference type="InterPro" id="IPR005920">
    <property type="entry name" value="HutI"/>
</dbReference>
<evidence type="ECO:0000256" key="3">
    <source>
        <dbReference type="ARBA" id="ARBA00022723"/>
    </source>
</evidence>
<dbReference type="Gene3D" id="3.20.20.140">
    <property type="entry name" value="Metal-dependent hydrolases"/>
    <property type="match status" value="1"/>
</dbReference>
<dbReference type="Proteomes" id="UP000309215">
    <property type="component" value="Unassembled WGS sequence"/>
</dbReference>
<dbReference type="InterPro" id="IPR006680">
    <property type="entry name" value="Amidohydro-rel"/>
</dbReference>
<dbReference type="Pfam" id="PF01979">
    <property type="entry name" value="Amidohydro_1"/>
    <property type="match status" value="1"/>
</dbReference>
<dbReference type="RefSeq" id="WP_136930081.1">
    <property type="nucleotide sequence ID" value="NZ_SSMQ01000016.1"/>
</dbReference>
<evidence type="ECO:0000256" key="4">
    <source>
        <dbReference type="ARBA" id="ARBA00022801"/>
    </source>
</evidence>
<dbReference type="Gene3D" id="2.30.40.10">
    <property type="entry name" value="Urease, subunit C, domain 1"/>
    <property type="match status" value="1"/>
</dbReference>
<feature type="domain" description="Amidohydrolase-related" evidence="9">
    <location>
        <begin position="68"/>
        <end position="390"/>
    </location>
</feature>
<keyword evidence="3" id="KW-0479">Metal-binding</keyword>
<dbReference type="SUPFAM" id="SSF51556">
    <property type="entry name" value="Metallo-dependent hydrolases"/>
    <property type="match status" value="1"/>
</dbReference>
<gene>
    <name evidence="10" type="ORF">E8A74_17045</name>
</gene>
<evidence type="ECO:0000256" key="5">
    <source>
        <dbReference type="ARBA" id="ARBA00022808"/>
    </source>
</evidence>
<keyword evidence="11" id="KW-1185">Reference proteome</keyword>
<dbReference type="PANTHER" id="PTHR42752">
    <property type="entry name" value="IMIDAZOLONEPROPIONASE"/>
    <property type="match status" value="1"/>
</dbReference>
<protein>
    <recommendedName>
        <fullName evidence="2 8">Imidazolonepropionase</fullName>
        <ecNumber evidence="2 8">3.5.2.7</ecNumber>
    </recommendedName>
</protein>
<dbReference type="AlphaFoldDB" id="A0A4V5PMV9"/>
<sequence length="419" mass="43482">MNARSFVLFARRLVTCDPARATEADPLGVIEDGAIAVESGVIVDVGPREDVLARRNALPVVSGEPAPLVTPGLVDAHTHAPWVGSRDGEYALRLAGAGYEAIAAAGGGIVSSMRAVRAASPDEIDWTLSARLRRMASLGVTTVEAKSGYGLDEAGETKQLEALERAAARQDLPRVVPTFLALHAIPPEARADRGAYIEAVRERTLPAIAARRLAQFVDVYVDRAAFSVDEARPVLSRARALGLGVRVHAGQFADVGGAELAAELGAASADHLEQVSPEGARALAAAGVRAVLLPVASFTLRQDPPPIALLRAAGVRLVVASDANPGTAPTESLPLALALAARLYGLTVPEVILGATREAAASLGLADVVGVVRPDARADLVAWDLPHENALVQPWGVSRALTVLRDGAPIAAQTPFSLG</sequence>